<dbReference type="AlphaFoldDB" id="A0A6A4SN34"/>
<evidence type="ECO:0000313" key="2">
    <source>
        <dbReference type="Proteomes" id="UP000438429"/>
    </source>
</evidence>
<accession>A0A6A4SN34</accession>
<comment type="caution">
    <text evidence="1">The sequence shown here is derived from an EMBL/GenBank/DDBJ whole genome shotgun (WGS) entry which is preliminary data.</text>
</comment>
<reference evidence="1 2" key="1">
    <citation type="submission" date="2019-06" db="EMBL/GenBank/DDBJ databases">
        <title>Draft genomes of female and male turbot (Scophthalmus maximus).</title>
        <authorList>
            <person name="Xu H."/>
            <person name="Xu X.-W."/>
            <person name="Shao C."/>
            <person name="Chen S."/>
        </authorList>
    </citation>
    <scope>NUCLEOTIDE SEQUENCE [LARGE SCALE GENOMIC DNA]</scope>
    <source>
        <strain evidence="1">Ysfricsl-2016a</strain>
        <tissue evidence="1">Blood</tissue>
    </source>
</reference>
<sequence length="421" mass="47338">MIEKPSFGTGLTICSDLKAPQSSDQTGQEITGRLLSTNKVVQPHIDSLLIAFLQIKKKTPTAYNRLTGASLADERAPVGEGIHLSHTSTHLYNNALQQQNCDSLTSTLVDKDYPLFPLLHKRRPLSTGFISGSVVAAEANTSAEMHGDWPRWTDDLLDKVGETRVLKGVKTDEEFALFLHDSCERVCSSMQHRMLRSPRVVLVLLVSRGVDLVYANIANEALKWDNCACDEHFRFNDVHRSPDIFLSRSGEIAHKCCSGHLILPAPRVVNTDGKHMGRHRKEDRCIERMTETVIDEEMGGAAWRRNMKIVSVIVWIRACVLIHTGNVCALSVLVVQIWPDFSESVCFDLHEPAKLLALFMERRAVSFVTITHVHTCETTVRMWALHHLKAHSAPTVSELQRDNISDFTPCENDDNRKQYLN</sequence>
<dbReference type="EMBL" id="VEVO01000013">
    <property type="protein sequence ID" value="KAF0032511.1"/>
    <property type="molecule type" value="Genomic_DNA"/>
</dbReference>
<dbReference type="Proteomes" id="UP000438429">
    <property type="component" value="Unassembled WGS sequence"/>
</dbReference>
<organism evidence="1 2">
    <name type="scientific">Scophthalmus maximus</name>
    <name type="common">Turbot</name>
    <name type="synonym">Psetta maxima</name>
    <dbReference type="NCBI Taxonomy" id="52904"/>
    <lineage>
        <taxon>Eukaryota</taxon>
        <taxon>Metazoa</taxon>
        <taxon>Chordata</taxon>
        <taxon>Craniata</taxon>
        <taxon>Vertebrata</taxon>
        <taxon>Euteleostomi</taxon>
        <taxon>Actinopterygii</taxon>
        <taxon>Neopterygii</taxon>
        <taxon>Teleostei</taxon>
        <taxon>Neoteleostei</taxon>
        <taxon>Acanthomorphata</taxon>
        <taxon>Carangaria</taxon>
        <taxon>Pleuronectiformes</taxon>
        <taxon>Pleuronectoidei</taxon>
        <taxon>Scophthalmidae</taxon>
        <taxon>Scophthalmus</taxon>
    </lineage>
</organism>
<gene>
    <name evidence="1" type="ORF">F2P81_014801</name>
</gene>
<proteinExistence type="predicted"/>
<evidence type="ECO:0000313" key="1">
    <source>
        <dbReference type="EMBL" id="KAF0032511.1"/>
    </source>
</evidence>
<protein>
    <submittedName>
        <fullName evidence="1">Uncharacterized protein</fullName>
    </submittedName>
</protein>
<name>A0A6A4SN34_SCOMX</name>